<evidence type="ECO:0000256" key="3">
    <source>
        <dbReference type="ARBA" id="ARBA00017473"/>
    </source>
</evidence>
<comment type="pathway">
    <text evidence="9">Isoprenoid biosynthesis; isopentenyl diphosphate biosynthesis via DXP pathway; isopentenyl diphosphate from 1-deoxy-D-xylulose 5-phosphate: step 3/6.</text>
</comment>
<evidence type="ECO:0000259" key="10">
    <source>
        <dbReference type="Pfam" id="PF00288"/>
    </source>
</evidence>
<evidence type="ECO:0000256" key="8">
    <source>
        <dbReference type="ARBA" id="ARBA00032554"/>
    </source>
</evidence>
<evidence type="ECO:0000259" key="11">
    <source>
        <dbReference type="Pfam" id="PF08544"/>
    </source>
</evidence>
<keyword evidence="5 9" id="KW-0547">Nucleotide-binding</keyword>
<dbReference type="Gene3D" id="3.30.70.890">
    <property type="entry name" value="GHMP kinase, C-terminal domain"/>
    <property type="match status" value="1"/>
</dbReference>
<keyword evidence="13" id="KW-1185">Reference proteome</keyword>
<dbReference type="InterPro" id="IPR004424">
    <property type="entry name" value="IspE"/>
</dbReference>
<dbReference type="Gene3D" id="3.30.230.10">
    <property type="match status" value="1"/>
</dbReference>
<evidence type="ECO:0000256" key="5">
    <source>
        <dbReference type="ARBA" id="ARBA00022741"/>
    </source>
</evidence>
<feature type="active site" evidence="9">
    <location>
        <position position="9"/>
    </location>
</feature>
<dbReference type="Pfam" id="PF08544">
    <property type="entry name" value="GHMP_kinases_C"/>
    <property type="match status" value="1"/>
</dbReference>
<evidence type="ECO:0000256" key="9">
    <source>
        <dbReference type="HAMAP-Rule" id="MF_00061"/>
    </source>
</evidence>
<proteinExistence type="inferred from homology"/>
<dbReference type="EC" id="2.7.1.148" evidence="2 9"/>
<feature type="domain" description="GHMP kinase C-terminal" evidence="11">
    <location>
        <begin position="208"/>
        <end position="257"/>
    </location>
</feature>
<name>A0ABM7ZHB1_9BACT</name>
<gene>
    <name evidence="9 12" type="primary">ispE</name>
    <name evidence="12" type="ORF">Abiwalacus_16060</name>
</gene>
<evidence type="ECO:0000313" key="13">
    <source>
        <dbReference type="Proteomes" id="UP001062263"/>
    </source>
</evidence>
<dbReference type="PIRSF" id="PIRSF010376">
    <property type="entry name" value="IspE"/>
    <property type="match status" value="1"/>
</dbReference>
<dbReference type="Proteomes" id="UP001062263">
    <property type="component" value="Chromosome"/>
</dbReference>
<protein>
    <recommendedName>
        <fullName evidence="3 9">4-diphosphocytidyl-2-C-methyl-D-erythritol kinase</fullName>
        <shortName evidence="9">CMK</shortName>
        <ecNumber evidence="2 9">2.7.1.148</ecNumber>
    </recommendedName>
    <alternativeName>
        <fullName evidence="8 9">4-(cytidine-5'-diphospho)-2-C-methyl-D-erythritol kinase</fullName>
    </alternativeName>
</protein>
<dbReference type="PANTHER" id="PTHR43527">
    <property type="entry name" value="4-DIPHOSPHOCYTIDYL-2-C-METHYL-D-ERYTHRITOL KINASE, CHLOROPLASTIC"/>
    <property type="match status" value="1"/>
</dbReference>
<dbReference type="InterPro" id="IPR036554">
    <property type="entry name" value="GHMP_kinase_C_sf"/>
</dbReference>
<organism evidence="12 13">
    <name type="scientific">Akkermansia biwaensis</name>
    <dbReference type="NCBI Taxonomy" id="2946555"/>
    <lineage>
        <taxon>Bacteria</taxon>
        <taxon>Pseudomonadati</taxon>
        <taxon>Verrucomicrobiota</taxon>
        <taxon>Verrucomicrobiia</taxon>
        <taxon>Verrucomicrobiales</taxon>
        <taxon>Akkermansiaceae</taxon>
        <taxon>Akkermansia</taxon>
    </lineage>
</organism>
<evidence type="ECO:0000256" key="6">
    <source>
        <dbReference type="ARBA" id="ARBA00022777"/>
    </source>
</evidence>
<evidence type="ECO:0000256" key="2">
    <source>
        <dbReference type="ARBA" id="ARBA00012052"/>
    </source>
</evidence>
<keyword evidence="7 9" id="KW-0067">ATP-binding</keyword>
<accession>A0ABM7ZHB1</accession>
<evidence type="ECO:0000256" key="4">
    <source>
        <dbReference type="ARBA" id="ARBA00022679"/>
    </source>
</evidence>
<evidence type="ECO:0000256" key="7">
    <source>
        <dbReference type="ARBA" id="ARBA00022840"/>
    </source>
</evidence>
<dbReference type="InterPro" id="IPR020568">
    <property type="entry name" value="Ribosomal_Su5_D2-typ_SF"/>
</dbReference>
<sequence length="287" mass="31261">MISYKAPCKVNASLRVLGKREDGFHEVDTVMVPLELCDELEFSPAPCLGMSCNAPGVPVDESNLVMKAGRLMERELGRPMPWHVHLVKNVPHGAGLGGGSSDAACVLEALNSLEGGGLPPERLAELAGEIGSDVGFFIYGTACRCTGRGEKVAPLPDWREWAPLLVLLKPSFGVSTPDAYRRWAGSRELPGIPYGEQEVDGHVLVNDLERPVFEKHLFLAEMKRWLLERPGVRGAMMSGSGSTMFAVMEGGDAARTLMEDAARELDPTLWMWSGRVAQRGFCKNMPL</sequence>
<dbReference type="RefSeq" id="WP_215435876.1">
    <property type="nucleotide sequence ID" value="NZ_AP025943.1"/>
</dbReference>
<feature type="active site" evidence="9">
    <location>
        <position position="133"/>
    </location>
</feature>
<keyword evidence="9" id="KW-0414">Isoprene biosynthesis</keyword>
<dbReference type="InterPro" id="IPR013750">
    <property type="entry name" value="GHMP_kinase_C_dom"/>
</dbReference>
<comment type="function">
    <text evidence="9">Catalyzes the phosphorylation of the position 2 hydroxy group of 4-diphosphocytidyl-2C-methyl-D-erythritol.</text>
</comment>
<keyword evidence="6 9" id="KW-0418">Kinase</keyword>
<keyword evidence="4 9" id="KW-0808">Transferase</keyword>
<dbReference type="HAMAP" id="MF_00061">
    <property type="entry name" value="IspE"/>
    <property type="match status" value="1"/>
</dbReference>
<dbReference type="NCBIfam" id="TIGR00154">
    <property type="entry name" value="ispE"/>
    <property type="match status" value="1"/>
</dbReference>
<evidence type="ECO:0000313" key="12">
    <source>
        <dbReference type="EMBL" id="BDL44032.1"/>
    </source>
</evidence>
<dbReference type="InterPro" id="IPR006204">
    <property type="entry name" value="GHMP_kinase_N_dom"/>
</dbReference>
<dbReference type="SUPFAM" id="SSF55060">
    <property type="entry name" value="GHMP Kinase, C-terminal domain"/>
    <property type="match status" value="1"/>
</dbReference>
<dbReference type="InterPro" id="IPR014721">
    <property type="entry name" value="Ribsml_uS5_D2-typ_fold_subgr"/>
</dbReference>
<evidence type="ECO:0000256" key="1">
    <source>
        <dbReference type="ARBA" id="ARBA00009684"/>
    </source>
</evidence>
<feature type="domain" description="GHMP kinase N-terminal" evidence="10">
    <location>
        <begin position="63"/>
        <end position="140"/>
    </location>
</feature>
<comment type="catalytic activity">
    <reaction evidence="9">
        <text>4-CDP-2-C-methyl-D-erythritol + ATP = 4-CDP-2-C-methyl-D-erythritol 2-phosphate + ADP + H(+)</text>
        <dbReference type="Rhea" id="RHEA:18437"/>
        <dbReference type="ChEBI" id="CHEBI:15378"/>
        <dbReference type="ChEBI" id="CHEBI:30616"/>
        <dbReference type="ChEBI" id="CHEBI:57823"/>
        <dbReference type="ChEBI" id="CHEBI:57919"/>
        <dbReference type="ChEBI" id="CHEBI:456216"/>
        <dbReference type="EC" id="2.7.1.148"/>
    </reaction>
</comment>
<dbReference type="GO" id="GO:0016301">
    <property type="term" value="F:kinase activity"/>
    <property type="evidence" value="ECO:0007669"/>
    <property type="project" value="UniProtKB-KW"/>
</dbReference>
<reference evidence="12" key="1">
    <citation type="submission" date="2022-06" db="EMBL/GenBank/DDBJ databases">
        <title>Akkermansia biwalacus sp. nov., an anaerobic mucin-degrading bacterium isolated from human intestine.</title>
        <authorList>
            <person name="Kobayashi Y."/>
            <person name="Inoue S."/>
            <person name="Kawahara T."/>
            <person name="Kohda N."/>
        </authorList>
    </citation>
    <scope>NUCLEOTIDE SEQUENCE</scope>
    <source>
        <strain evidence="12">WON2089</strain>
    </source>
</reference>
<dbReference type="SUPFAM" id="SSF54211">
    <property type="entry name" value="Ribosomal protein S5 domain 2-like"/>
    <property type="match status" value="1"/>
</dbReference>
<dbReference type="PANTHER" id="PTHR43527:SF2">
    <property type="entry name" value="4-DIPHOSPHOCYTIDYL-2-C-METHYL-D-ERYTHRITOL KINASE, CHLOROPLASTIC"/>
    <property type="match status" value="1"/>
</dbReference>
<dbReference type="Pfam" id="PF00288">
    <property type="entry name" value="GHMP_kinases_N"/>
    <property type="match status" value="1"/>
</dbReference>
<comment type="similarity">
    <text evidence="1 9">Belongs to the GHMP kinase family. IspE subfamily.</text>
</comment>
<dbReference type="EMBL" id="AP025943">
    <property type="protein sequence ID" value="BDL44032.1"/>
    <property type="molecule type" value="Genomic_DNA"/>
</dbReference>
<feature type="binding site" evidence="9">
    <location>
        <begin position="91"/>
        <end position="101"/>
    </location>
    <ligand>
        <name>ATP</name>
        <dbReference type="ChEBI" id="CHEBI:30616"/>
    </ligand>
</feature>